<feature type="domain" description="Alkaline phosphatase-like protein PglZ N-terminal" evidence="2">
    <location>
        <begin position="21"/>
        <end position="105"/>
    </location>
</feature>
<dbReference type="Proteomes" id="UP000466307">
    <property type="component" value="Unassembled WGS sequence"/>
</dbReference>
<evidence type="ECO:0000313" key="4">
    <source>
        <dbReference type="EMBL" id="NDK90273.1"/>
    </source>
</evidence>
<evidence type="ECO:0000259" key="2">
    <source>
        <dbReference type="Pfam" id="PF25862"/>
    </source>
</evidence>
<dbReference type="Pfam" id="PF25861">
    <property type="entry name" value="PglZ_2nd"/>
    <property type="match status" value="1"/>
</dbReference>
<dbReference type="RefSeq" id="WP_059037524.1">
    <property type="nucleotide sequence ID" value="NZ_JAADZU010000034.1"/>
</dbReference>
<gene>
    <name evidence="4" type="primary">pglZ</name>
    <name evidence="4" type="ORF">GYA93_11865</name>
</gene>
<reference evidence="4 5" key="1">
    <citation type="submission" date="2020-01" db="EMBL/GenBank/DDBJ databases">
        <title>Investigation of new actinobacteria for the biodesulphurisation of diesel fuel.</title>
        <authorList>
            <person name="Athi Narayanan S.M."/>
        </authorList>
    </citation>
    <scope>NUCLEOTIDE SEQUENCE [LARGE SCALE GENOMIC DNA]</scope>
    <source>
        <strain evidence="4 5">213E</strain>
    </source>
</reference>
<evidence type="ECO:0000259" key="3">
    <source>
        <dbReference type="Pfam" id="PF25863"/>
    </source>
</evidence>
<dbReference type="InterPro" id="IPR058881">
    <property type="entry name" value="PglZ_2nd"/>
</dbReference>
<proteinExistence type="predicted"/>
<dbReference type="Pfam" id="PF25862">
    <property type="entry name" value="PglZ_1st"/>
    <property type="match status" value="1"/>
</dbReference>
<keyword evidence="5" id="KW-1185">Reference proteome</keyword>
<name>A0A7K3LPW3_9ACTN</name>
<organism evidence="4 5">
    <name type="scientific">Gordonia desulfuricans</name>
    <dbReference type="NCBI Taxonomy" id="89051"/>
    <lineage>
        <taxon>Bacteria</taxon>
        <taxon>Bacillati</taxon>
        <taxon>Actinomycetota</taxon>
        <taxon>Actinomycetes</taxon>
        <taxon>Mycobacteriales</taxon>
        <taxon>Gordoniaceae</taxon>
        <taxon>Gordonia</taxon>
    </lineage>
</organism>
<feature type="domain" description="Alkaline phosphatase-like protein PglZ C-terminal" evidence="3">
    <location>
        <begin position="848"/>
        <end position="943"/>
    </location>
</feature>
<dbReference type="InterPro" id="IPR047992">
    <property type="entry name" value="BREX_PglZ"/>
</dbReference>
<dbReference type="Pfam" id="PF25863">
    <property type="entry name" value="PglZ_C"/>
    <property type="match status" value="1"/>
</dbReference>
<dbReference type="NCBIfam" id="NF033446">
    <property type="entry name" value="BREX_PglZ_2"/>
    <property type="match status" value="1"/>
</dbReference>
<dbReference type="InterPro" id="IPR058880">
    <property type="entry name" value="PglZ_N"/>
</dbReference>
<dbReference type="AlphaFoldDB" id="A0A7K3LPW3"/>
<evidence type="ECO:0000313" key="5">
    <source>
        <dbReference type="Proteomes" id="UP000466307"/>
    </source>
</evidence>
<protein>
    <submittedName>
        <fullName evidence="4">BREX-2 system phosphatase PglZ</fullName>
    </submittedName>
</protein>
<dbReference type="Pfam" id="PF08665">
    <property type="entry name" value="PglZ"/>
    <property type="match status" value="1"/>
</dbReference>
<dbReference type="EMBL" id="JAADZU010000034">
    <property type="protein sequence ID" value="NDK90273.1"/>
    <property type="molecule type" value="Genomic_DNA"/>
</dbReference>
<comment type="caution">
    <text evidence="4">The sequence shown here is derived from an EMBL/GenBank/DDBJ whole genome shotgun (WGS) entry which is preliminary data.</text>
</comment>
<feature type="domain" description="Alkaline phosphatase-like protein PglZ second" evidence="1">
    <location>
        <begin position="179"/>
        <end position="317"/>
    </location>
</feature>
<accession>A0A7K3LPW3</accession>
<dbReference type="InterPro" id="IPR058882">
    <property type="entry name" value="PglZ_C"/>
</dbReference>
<dbReference type="InterPro" id="IPR017850">
    <property type="entry name" value="Alkaline_phosphatase_core_sf"/>
</dbReference>
<evidence type="ECO:0000259" key="1">
    <source>
        <dbReference type="Pfam" id="PF25861"/>
    </source>
</evidence>
<sequence>MTDTAVLPDADLQSIKGVITELRDKKYRPGVVAVSAVPIWSGPDEVTHAGDRILITTAPSVLGIRDALRRRAETDWLVILTDRPAVEIPSGVAEHLVTGRLRNLDPFPLLRNAFAASKQEFGLLGDRTDIARAMLREVGDKPSPAPGGVLTNDHVFTEVGNKRFGLVRGDITPHHVAVWSMDPVKARSYEAWATHAPPVLVEQYLEWLTRRLGELGPVVVSAWRHQGPSSIVPLGLVAGLLTGTPQPGEDVGDSIPRVRTRLEMKVDDVVVTEAQLATWGALATLAVAAAPDPGPTLTAAEALASELHAESLVARSDTLPSALILRLNTFAARLAQAAQQVVRRGGAETADLGAVENAWAAVCAHRDHDSSAAPRDVGVGAAGLRLLRRLVTSWPQPTTLAEWLATYRTDLSWVDSAVNRAHVGADNPTLATANHALLQTIRVHRARLDREFAARLAAAGVHRETGAGAPLYVEDVLTSIVLPLTALHHGGTGAGLGTAAPQRSPVLVIVADGMDVASANDIVADALRHRRPQWQNCIGTDHDGPLTALSALPSVTHFSRCSLLTGALAAGGQDRERSGFADWLQQQGLRGQGQVLFHKADLDAVSKGHSLALDVRHAVQDTEGRTVVACVLNDIDDALDRSDPIGTSWTIASFKHLDALLTEAAAVGRTVVLVSDHGHVVERREQPSVQRGEQVSARYRHATGIPAADDEVLVAGDRVLTDDHRAVLAVDEQLRYTGLKAGYHGGGALAEVCISVSILVNGAIGSHLPLAPADFGPPSWWDLDDPSSTAGTPVVTSIEVRAPKKRPAKPTKAATRAASNGQESLFDLGAAPASDSSSADRGDTAVFDLVGQVLTTDLFSSQFARFGRNLTKVSIGALLREAEAANGVIPMVKVAEILDLRPAKARGAVAHLSQIFNIDGVSVIGQRGDDVIIATPLLFEQFGLSQ</sequence>
<dbReference type="SUPFAM" id="SSF53649">
    <property type="entry name" value="Alkaline phosphatase-like"/>
    <property type="match status" value="1"/>
</dbReference>